<dbReference type="Proteomes" id="UP000183529">
    <property type="component" value="Unassembled WGS sequence"/>
</dbReference>
<reference evidence="2 3" key="1">
    <citation type="submission" date="2016-10" db="EMBL/GenBank/DDBJ databases">
        <authorList>
            <person name="Varghese N."/>
            <person name="Submissions S."/>
        </authorList>
    </citation>
    <scope>NUCLEOTIDE SEQUENCE [LARGE SCALE GENOMIC DNA]</scope>
    <source>
        <strain evidence="2 3">LMG 22274</strain>
    </source>
</reference>
<evidence type="ECO:0000313" key="3">
    <source>
        <dbReference type="Proteomes" id="UP000183529"/>
    </source>
</evidence>
<reference evidence="1 4" key="2">
    <citation type="submission" date="2018-05" db="EMBL/GenBank/DDBJ databases">
        <title>Genomic Encyclopedia of Type Strains, Phase IV (KMG-V): Genome sequencing to study the core and pangenomes of soil and plant-associated prokaryotes.</title>
        <authorList>
            <person name="Whitman W."/>
        </authorList>
    </citation>
    <scope>NUCLEOTIDE SEQUENCE [LARGE SCALE GENOMIC DNA]</scope>
    <source>
        <strain evidence="1 4">SIr-6563</strain>
    </source>
</reference>
<accession>A0AAQ1GIW0</accession>
<dbReference type="RefSeq" id="WP_143064430.1">
    <property type="nucleotide sequence ID" value="NZ_CADFGN010000004.1"/>
</dbReference>
<dbReference type="EMBL" id="QJJV01000003">
    <property type="protein sequence ID" value="PXX19139.1"/>
    <property type="molecule type" value="Genomic_DNA"/>
</dbReference>
<name>A0AAQ1GIW0_9BURK</name>
<sequence length="132" mass="14663">MRAANAEMLSETELREHYANLQQRALRVWSQSQLRIDLLAAEGQTPTQQFPDENPHAIKAATDAAMMAASSYHRSLPFLETASSLTESLAKPSASADDEEWREQLLFRLAEVLEIAADLIAEGEANLVHSEQ</sequence>
<gene>
    <name evidence="1" type="ORF">C7400_103130</name>
    <name evidence="2" type="ORF">SAMN05216550_112132</name>
</gene>
<keyword evidence="4" id="KW-1185">Reference proteome</keyword>
<evidence type="ECO:0000313" key="4">
    <source>
        <dbReference type="Proteomes" id="UP000247515"/>
    </source>
</evidence>
<dbReference type="AlphaFoldDB" id="A0AAQ1GIW0"/>
<dbReference type="EMBL" id="FNZM01000012">
    <property type="protein sequence ID" value="SEJ99072.1"/>
    <property type="molecule type" value="Genomic_DNA"/>
</dbReference>
<organism evidence="2 3">
    <name type="scientific">Paraburkholderia tropica</name>
    <dbReference type="NCBI Taxonomy" id="92647"/>
    <lineage>
        <taxon>Bacteria</taxon>
        <taxon>Pseudomonadati</taxon>
        <taxon>Pseudomonadota</taxon>
        <taxon>Betaproteobacteria</taxon>
        <taxon>Burkholderiales</taxon>
        <taxon>Burkholderiaceae</taxon>
        <taxon>Paraburkholderia</taxon>
    </lineage>
</organism>
<protein>
    <submittedName>
        <fullName evidence="2">Uncharacterized protein</fullName>
    </submittedName>
</protein>
<comment type="caution">
    <text evidence="2">The sequence shown here is derived from an EMBL/GenBank/DDBJ whole genome shotgun (WGS) entry which is preliminary data.</text>
</comment>
<dbReference type="Proteomes" id="UP000247515">
    <property type="component" value="Unassembled WGS sequence"/>
</dbReference>
<evidence type="ECO:0000313" key="1">
    <source>
        <dbReference type="EMBL" id="PXX19139.1"/>
    </source>
</evidence>
<proteinExistence type="predicted"/>
<evidence type="ECO:0000313" key="2">
    <source>
        <dbReference type="EMBL" id="SEJ99072.1"/>
    </source>
</evidence>